<dbReference type="OrthoDB" id="9779761at2"/>
<accession>A0A4V3W8W0</accession>
<keyword evidence="2" id="KW-0378">Hydrolase</keyword>
<proteinExistence type="predicted"/>
<dbReference type="AlphaFoldDB" id="A0A4V3W8W0"/>
<protein>
    <submittedName>
        <fullName evidence="2">HNH endonuclease</fullName>
    </submittedName>
</protein>
<dbReference type="EMBL" id="SSNZ01000001">
    <property type="protein sequence ID" value="THF52806.1"/>
    <property type="molecule type" value="Genomic_DNA"/>
</dbReference>
<dbReference type="CDD" id="cd00085">
    <property type="entry name" value="HNHc"/>
    <property type="match status" value="1"/>
</dbReference>
<evidence type="ECO:0000259" key="1">
    <source>
        <dbReference type="SMART" id="SM00507"/>
    </source>
</evidence>
<dbReference type="GO" id="GO:0008270">
    <property type="term" value="F:zinc ion binding"/>
    <property type="evidence" value="ECO:0007669"/>
    <property type="project" value="InterPro"/>
</dbReference>
<reference evidence="2 3" key="1">
    <citation type="submission" date="2019-04" db="EMBL/GenBank/DDBJ databases">
        <title>Flavobacterium sp. nov. isolated from construction timber.</title>
        <authorList>
            <person name="Lin S.-Y."/>
            <person name="Chang C.-T."/>
            <person name="Young C.-C."/>
        </authorList>
    </citation>
    <scope>NUCLEOTIDE SEQUENCE [LARGE SCALE GENOMIC DNA]</scope>
    <source>
        <strain evidence="2 3">CC-CTC003</strain>
    </source>
</reference>
<organism evidence="2 3">
    <name type="scientific">Flavobacterium supellecticarium</name>
    <dbReference type="NCBI Taxonomy" id="2565924"/>
    <lineage>
        <taxon>Bacteria</taxon>
        <taxon>Pseudomonadati</taxon>
        <taxon>Bacteroidota</taxon>
        <taxon>Flavobacteriia</taxon>
        <taxon>Flavobacteriales</taxon>
        <taxon>Flavobacteriaceae</taxon>
        <taxon>Flavobacterium</taxon>
    </lineage>
</organism>
<evidence type="ECO:0000313" key="3">
    <source>
        <dbReference type="Proteomes" id="UP000307507"/>
    </source>
</evidence>
<keyword evidence="3" id="KW-1185">Reference proteome</keyword>
<keyword evidence="2" id="KW-0540">Nuclease</keyword>
<dbReference type="Pfam" id="PF01844">
    <property type="entry name" value="HNH"/>
    <property type="match status" value="1"/>
</dbReference>
<comment type="caution">
    <text evidence="2">The sequence shown here is derived from an EMBL/GenBank/DDBJ whole genome shotgun (WGS) entry which is preliminary data.</text>
</comment>
<dbReference type="InterPro" id="IPR003615">
    <property type="entry name" value="HNH_nuc"/>
</dbReference>
<name>A0A4V3W8W0_9FLAO</name>
<dbReference type="InterPro" id="IPR002711">
    <property type="entry name" value="HNH"/>
</dbReference>
<dbReference type="GO" id="GO:0003676">
    <property type="term" value="F:nucleic acid binding"/>
    <property type="evidence" value="ECO:0007669"/>
    <property type="project" value="InterPro"/>
</dbReference>
<dbReference type="Proteomes" id="UP000307507">
    <property type="component" value="Unassembled WGS sequence"/>
</dbReference>
<dbReference type="SMART" id="SM00507">
    <property type="entry name" value="HNHc"/>
    <property type="match status" value="1"/>
</dbReference>
<evidence type="ECO:0000313" key="2">
    <source>
        <dbReference type="EMBL" id="THF52806.1"/>
    </source>
</evidence>
<dbReference type="RefSeq" id="WP_136401331.1">
    <property type="nucleotide sequence ID" value="NZ_SSNZ01000001.1"/>
</dbReference>
<dbReference type="GO" id="GO:0004519">
    <property type="term" value="F:endonuclease activity"/>
    <property type="evidence" value="ECO:0007669"/>
    <property type="project" value="UniProtKB-KW"/>
</dbReference>
<gene>
    <name evidence="2" type="ORF">E6C50_00920</name>
</gene>
<feature type="domain" description="HNH nuclease" evidence="1">
    <location>
        <begin position="161"/>
        <end position="224"/>
    </location>
</feature>
<keyword evidence="2" id="KW-0255">Endonuclease</keyword>
<sequence length="246" mass="28555">MKKKRSPKWHRDELILTLNLYFDQNSGSFMSDNPKIIALSKTLNKLPIHPKEVKAESFRNPNGVAMKLSNFTAIDPSKTTKGLESYSKLDEKTFFEFCDRLDELKRISSIIEHSLGEIEILNELNKIEDEDSDIINEAFEGEIVYKLHKSRERNSKLTDSKKKEVLKKTGKLECEICSFDFYKTYGEVGKGFIECHHIKQLSTYQVSQKTKSEDLALVCSNCHRMLHRNRNDMSIKTLKNKINQDK</sequence>